<dbReference type="EMBL" id="PNRG01000033">
    <property type="protein sequence ID" value="PMR78275.1"/>
    <property type="molecule type" value="Genomic_DNA"/>
</dbReference>
<feature type="domain" description="Integrase DNA-binding" evidence="3">
    <location>
        <begin position="9"/>
        <end position="64"/>
    </location>
</feature>
<comment type="similarity">
    <text evidence="1">Belongs to the 'phage' integrase family.</text>
</comment>
<dbReference type="InterPro" id="IPR038488">
    <property type="entry name" value="Integrase_DNA-bd_sf"/>
</dbReference>
<evidence type="ECO:0000256" key="1">
    <source>
        <dbReference type="ARBA" id="ARBA00008857"/>
    </source>
</evidence>
<evidence type="ECO:0000259" key="3">
    <source>
        <dbReference type="Pfam" id="PF13356"/>
    </source>
</evidence>
<comment type="caution">
    <text evidence="4">The sequence shown here is derived from an EMBL/GenBank/DDBJ whole genome shotgun (WGS) entry which is preliminary data.</text>
</comment>
<dbReference type="InterPro" id="IPR025166">
    <property type="entry name" value="Integrase_DNA_bind_dom"/>
</dbReference>
<evidence type="ECO:0000313" key="4">
    <source>
        <dbReference type="EMBL" id="PMR78275.1"/>
    </source>
</evidence>
<dbReference type="Gene3D" id="3.30.160.390">
    <property type="entry name" value="Integrase, DNA-binding domain"/>
    <property type="match status" value="1"/>
</dbReference>
<dbReference type="Pfam" id="PF13356">
    <property type="entry name" value="Arm-DNA-bind_3"/>
    <property type="match status" value="1"/>
</dbReference>
<dbReference type="GO" id="GO:0015074">
    <property type="term" value="P:DNA integration"/>
    <property type="evidence" value="ECO:0007669"/>
    <property type="project" value="UniProtKB-KW"/>
</dbReference>
<dbReference type="PANTHER" id="PTHR30629:SF2">
    <property type="entry name" value="PROPHAGE INTEGRASE INTS-RELATED"/>
    <property type="match status" value="1"/>
</dbReference>
<keyword evidence="2" id="KW-0229">DNA integration</keyword>
<protein>
    <recommendedName>
        <fullName evidence="3">Integrase DNA-binding domain-containing protein</fullName>
    </recommendedName>
</protein>
<dbReference type="InterPro" id="IPR050808">
    <property type="entry name" value="Phage_Integrase"/>
</dbReference>
<accession>A0A2N7UD17</accession>
<organism evidence="4 5">
    <name type="scientific">Halomonas urumqiensis</name>
    <dbReference type="NCBI Taxonomy" id="1684789"/>
    <lineage>
        <taxon>Bacteria</taxon>
        <taxon>Pseudomonadati</taxon>
        <taxon>Pseudomonadota</taxon>
        <taxon>Gammaproteobacteria</taxon>
        <taxon>Oceanospirillales</taxon>
        <taxon>Halomonadaceae</taxon>
        <taxon>Halomonas</taxon>
    </lineage>
</organism>
<dbReference type="PANTHER" id="PTHR30629">
    <property type="entry name" value="PROPHAGE INTEGRASE"/>
    <property type="match status" value="1"/>
</dbReference>
<evidence type="ECO:0000313" key="5">
    <source>
        <dbReference type="Proteomes" id="UP000235547"/>
    </source>
</evidence>
<dbReference type="AlphaFoldDB" id="A0A2N7UD17"/>
<reference evidence="4 5" key="1">
    <citation type="submission" date="2018-01" db="EMBL/GenBank/DDBJ databases">
        <title>Halomonas endophytica sp. nov., isolated from storage liquid in the stems of Populus euphratica.</title>
        <authorList>
            <person name="Chen C."/>
        </authorList>
    </citation>
    <scope>NUCLEOTIDE SEQUENCE [LARGE SCALE GENOMIC DNA]</scope>
    <source>
        <strain evidence="4 5">BZ-SZ-XJ27</strain>
    </source>
</reference>
<dbReference type="RefSeq" id="WP_102589709.1">
    <property type="nucleotide sequence ID" value="NZ_BNAE01000001.1"/>
</dbReference>
<name>A0A2N7UD17_9GAMM</name>
<evidence type="ECO:0000256" key="2">
    <source>
        <dbReference type="ARBA" id="ARBA00022908"/>
    </source>
</evidence>
<dbReference type="Proteomes" id="UP000235547">
    <property type="component" value="Unassembled WGS sequence"/>
</dbReference>
<proteinExistence type="inferred from homology"/>
<sequence>MSYRQTNKLTATVVRNAKPRDKTYRLSDGGGLYLKVTPNGRKYWRLKYRFHGKEKRLAIDVYGERDDRVLLAQPRTTLTSTLAVGGGP</sequence>
<dbReference type="OrthoDB" id="9795573at2"/>
<gene>
    <name evidence="4" type="ORF">C1H70_16050</name>
</gene>
<keyword evidence="5" id="KW-1185">Reference proteome</keyword>